<dbReference type="InterPro" id="IPR032466">
    <property type="entry name" value="Metal_Hydrolase"/>
</dbReference>
<gene>
    <name evidence="4" type="ORF">SAMN02745775_107153</name>
</gene>
<protein>
    <submittedName>
        <fullName evidence="4">5-methylthioadenosine/S-adenosylhomocysteine deaminase</fullName>
    </submittedName>
</protein>
<evidence type="ECO:0000313" key="5">
    <source>
        <dbReference type="Proteomes" id="UP000199473"/>
    </source>
</evidence>
<evidence type="ECO:0000313" key="4">
    <source>
        <dbReference type="EMBL" id="SFK79036.1"/>
    </source>
</evidence>
<name>A0A1I4CFY0_9PROT</name>
<dbReference type="SUPFAM" id="SSF51556">
    <property type="entry name" value="Metallo-dependent hydrolases"/>
    <property type="match status" value="1"/>
</dbReference>
<dbReference type="InterPro" id="IPR011059">
    <property type="entry name" value="Metal-dep_hydrolase_composite"/>
</dbReference>
<dbReference type="GO" id="GO:0016810">
    <property type="term" value="F:hydrolase activity, acting on carbon-nitrogen (but not peptide) bonds"/>
    <property type="evidence" value="ECO:0007669"/>
    <property type="project" value="InterPro"/>
</dbReference>
<dbReference type="PANTHER" id="PTHR43794:SF11">
    <property type="entry name" value="AMIDOHYDROLASE-RELATED DOMAIN-CONTAINING PROTEIN"/>
    <property type="match status" value="1"/>
</dbReference>
<dbReference type="PANTHER" id="PTHR43794">
    <property type="entry name" value="AMINOHYDROLASE SSNA-RELATED"/>
    <property type="match status" value="1"/>
</dbReference>
<dbReference type="Gene3D" id="2.30.40.10">
    <property type="entry name" value="Urease, subunit C, domain 1"/>
    <property type="match status" value="1"/>
</dbReference>
<proteinExistence type="inferred from homology"/>
<keyword evidence="2" id="KW-0378">Hydrolase</keyword>
<dbReference type="Proteomes" id="UP000199473">
    <property type="component" value="Unassembled WGS sequence"/>
</dbReference>
<sequence length="499" mass="54993">MSILIRNARILTFDDAATEWPEGDILIEGNAIVAVGPALCPDRRPDRVIEARGMLAMPGLINAHFHSPGNFLRGMVDGLPLEVFMLYEVPPLIEGAPVKRLNYVRTMLGAMEMLRHGVTTVMDDAFHVPVADRDGIDGIMEAYRDSGMRARIAIDQPQLVEYEKYPFLKELLPPEAIAAMEAAPRQSTEELLALYDHLIGRWDNTSGGRIAAALSCSAPQRCEIPYLQALSALARKHDLPFNCHILETKLQRVLGEEKFGRSLVRLAQDHGILDEFLVIIHAIWVDDADIALIARSGATVAHNPLCNLRLGSGVMPFRALRDAGVPIAIGTDEAVADDAINPWAAMKMAGLVHTLSDVDYRRWPGAKEILRCAMQGGARALRWPGIGHLSPGAKADVILLDLDTLPFTPLNDLHRQLVFCEPASSVRTTIVDGVVVFEDGRVTTMDEAALRQEARDLTAGYREAFAPAIDAARRLEPAYREMVLRAHARDVGLQRRLTR</sequence>
<dbReference type="STRING" id="1123062.SAMN02745775_107153"/>
<reference evidence="4 5" key="1">
    <citation type="submission" date="2016-10" db="EMBL/GenBank/DDBJ databases">
        <authorList>
            <person name="de Groot N.N."/>
        </authorList>
    </citation>
    <scope>NUCLEOTIDE SEQUENCE [LARGE SCALE GENOMIC DNA]</scope>
    <source>
        <strain evidence="4 5">DSM 19981</strain>
    </source>
</reference>
<dbReference type="RefSeq" id="WP_092961341.1">
    <property type="nucleotide sequence ID" value="NZ_FOSQ01000007.1"/>
</dbReference>
<comment type="similarity">
    <text evidence="1">Belongs to the metallo-dependent hydrolases superfamily. ATZ/TRZ family.</text>
</comment>
<accession>A0A1I4CFY0</accession>
<evidence type="ECO:0000256" key="2">
    <source>
        <dbReference type="ARBA" id="ARBA00022801"/>
    </source>
</evidence>
<keyword evidence="5" id="KW-1185">Reference proteome</keyword>
<evidence type="ECO:0000259" key="3">
    <source>
        <dbReference type="Pfam" id="PF01979"/>
    </source>
</evidence>
<dbReference type="Pfam" id="PF01979">
    <property type="entry name" value="Amidohydro_1"/>
    <property type="match status" value="1"/>
</dbReference>
<dbReference type="InterPro" id="IPR050287">
    <property type="entry name" value="MTA/SAH_deaminase"/>
</dbReference>
<dbReference type="Gene3D" id="3.20.20.140">
    <property type="entry name" value="Metal-dependent hydrolases"/>
    <property type="match status" value="1"/>
</dbReference>
<evidence type="ECO:0000256" key="1">
    <source>
        <dbReference type="ARBA" id="ARBA00006745"/>
    </source>
</evidence>
<dbReference type="OrthoDB" id="9796020at2"/>
<dbReference type="InterPro" id="IPR006680">
    <property type="entry name" value="Amidohydro-rel"/>
</dbReference>
<dbReference type="AlphaFoldDB" id="A0A1I4CFY0"/>
<organism evidence="4 5">
    <name type="scientific">Falsiroseomonas stagni DSM 19981</name>
    <dbReference type="NCBI Taxonomy" id="1123062"/>
    <lineage>
        <taxon>Bacteria</taxon>
        <taxon>Pseudomonadati</taxon>
        <taxon>Pseudomonadota</taxon>
        <taxon>Alphaproteobacteria</taxon>
        <taxon>Acetobacterales</taxon>
        <taxon>Roseomonadaceae</taxon>
        <taxon>Falsiroseomonas</taxon>
    </lineage>
</organism>
<dbReference type="SUPFAM" id="SSF51338">
    <property type="entry name" value="Composite domain of metallo-dependent hydrolases"/>
    <property type="match status" value="1"/>
</dbReference>
<dbReference type="EMBL" id="FOSQ01000007">
    <property type="protein sequence ID" value="SFK79036.1"/>
    <property type="molecule type" value="Genomic_DNA"/>
</dbReference>
<feature type="domain" description="Amidohydrolase-related" evidence="3">
    <location>
        <begin position="56"/>
        <end position="436"/>
    </location>
</feature>